<feature type="transmembrane region" description="Helical" evidence="1">
    <location>
        <begin position="68"/>
        <end position="87"/>
    </location>
</feature>
<proteinExistence type="predicted"/>
<dbReference type="Proteomes" id="UP001596523">
    <property type="component" value="Unassembled WGS sequence"/>
</dbReference>
<accession>A0ABW2JV59</accession>
<keyword evidence="1" id="KW-1133">Transmembrane helix</keyword>
<sequence length="91" mass="9801">MPTFSGDTMELFLSRARILAIGTVPAYLMLAFFLTKEEGWHWSFLALFVLPPVAAVLGFVAKRDIRPGLGIAALVLAIAPFPVVGGVETLL</sequence>
<comment type="caution">
    <text evidence="2">The sequence shown here is derived from an EMBL/GenBank/DDBJ whole genome shotgun (WGS) entry which is preliminary data.</text>
</comment>
<feature type="transmembrane region" description="Helical" evidence="1">
    <location>
        <begin position="40"/>
        <end position="61"/>
    </location>
</feature>
<name>A0ABW2JV59_9ACTN</name>
<reference evidence="3" key="1">
    <citation type="journal article" date="2019" name="Int. J. Syst. Evol. Microbiol.">
        <title>The Global Catalogue of Microorganisms (GCM) 10K type strain sequencing project: providing services to taxonomists for standard genome sequencing and annotation.</title>
        <authorList>
            <consortium name="The Broad Institute Genomics Platform"/>
            <consortium name="The Broad Institute Genome Sequencing Center for Infectious Disease"/>
            <person name="Wu L."/>
            <person name="Ma J."/>
        </authorList>
    </citation>
    <scope>NUCLEOTIDE SEQUENCE [LARGE SCALE GENOMIC DNA]</scope>
    <source>
        <strain evidence="3">SYNS20</strain>
    </source>
</reference>
<keyword evidence="1" id="KW-0812">Transmembrane</keyword>
<protein>
    <submittedName>
        <fullName evidence="2">Uncharacterized protein</fullName>
    </submittedName>
</protein>
<keyword evidence="3" id="KW-1185">Reference proteome</keyword>
<keyword evidence="1" id="KW-0472">Membrane</keyword>
<evidence type="ECO:0000313" key="3">
    <source>
        <dbReference type="Proteomes" id="UP001596523"/>
    </source>
</evidence>
<dbReference type="EMBL" id="JBHTCF010000028">
    <property type="protein sequence ID" value="MFC7310074.1"/>
    <property type="molecule type" value="Genomic_DNA"/>
</dbReference>
<dbReference type="RefSeq" id="WP_381839891.1">
    <property type="nucleotide sequence ID" value="NZ_JBHTCF010000028.1"/>
</dbReference>
<gene>
    <name evidence="2" type="ORF">ACFQVC_38380</name>
</gene>
<evidence type="ECO:0000313" key="2">
    <source>
        <dbReference type="EMBL" id="MFC7310074.1"/>
    </source>
</evidence>
<feature type="transmembrane region" description="Helical" evidence="1">
    <location>
        <begin position="12"/>
        <end position="34"/>
    </location>
</feature>
<evidence type="ECO:0000256" key="1">
    <source>
        <dbReference type="SAM" id="Phobius"/>
    </source>
</evidence>
<organism evidence="2 3">
    <name type="scientific">Streptomyces monticola</name>
    <dbReference type="NCBI Taxonomy" id="2666263"/>
    <lineage>
        <taxon>Bacteria</taxon>
        <taxon>Bacillati</taxon>
        <taxon>Actinomycetota</taxon>
        <taxon>Actinomycetes</taxon>
        <taxon>Kitasatosporales</taxon>
        <taxon>Streptomycetaceae</taxon>
        <taxon>Streptomyces</taxon>
    </lineage>
</organism>